<dbReference type="PANTHER" id="PTHR10663">
    <property type="entry name" value="GUANYL-NUCLEOTIDE EXCHANGE FACTOR"/>
    <property type="match status" value="1"/>
</dbReference>
<evidence type="ECO:0000256" key="5">
    <source>
        <dbReference type="SAM" id="Phobius"/>
    </source>
</evidence>
<evidence type="ECO:0000259" key="6">
    <source>
        <dbReference type="PROSITE" id="PS50190"/>
    </source>
</evidence>
<evidence type="ECO:0000256" key="2">
    <source>
        <dbReference type="ARBA" id="ARBA00004514"/>
    </source>
</evidence>
<dbReference type="InterPro" id="IPR035999">
    <property type="entry name" value="Sec7_dom_sf"/>
</dbReference>
<dbReference type="SUPFAM" id="SSF48371">
    <property type="entry name" value="ARM repeat"/>
    <property type="match status" value="1"/>
</dbReference>
<dbReference type="CDD" id="cd00171">
    <property type="entry name" value="Sec7"/>
    <property type="match status" value="1"/>
</dbReference>
<dbReference type="FunFam" id="1.10.1000.11:FF:000002">
    <property type="entry name" value="Cytohesin 1"/>
    <property type="match status" value="1"/>
</dbReference>
<dbReference type="GO" id="GO:0016020">
    <property type="term" value="C:membrane"/>
    <property type="evidence" value="ECO:0007669"/>
    <property type="project" value="UniProtKB-SubCell"/>
</dbReference>
<evidence type="ECO:0000256" key="3">
    <source>
        <dbReference type="ARBA" id="ARBA00022658"/>
    </source>
</evidence>
<proteinExistence type="predicted"/>
<keyword evidence="5" id="KW-0472">Membrane</keyword>
<sequence length="1497" mass="170062">MTKIKRKELGLSCMLNTEVGAVLAVIRRAPESNTQFYHSSEENYDSSILQSLKSLRGLIFNPQQQWRTIDPSVYLSPFLDVIQCDDVPAAATGVALSSILKILKFEIFDEKTPGARDAMNSAVTAITGCRLEKTDSVSEDAVMMRILQVLTAIMKHSTSVLLTDHSVCTIVNTCFQVVQQSASRGDLLQRSARYTMHELIQTIFSRLPDIEVRDWEDSESDTEDNNLYSGYGIRSTVDVFHFLCSLLNVMEVVETEGLTTQTADEDVQLFALVLINSAIELSGDSIGKHPKLLRMVQDDLFHHLIHYGTCSSPLVLSMICSTVLNIYHFLRRSIRLQLEAFYSFVLLRGTSSRIPIQLQEVAVEGIINFCRQPTFIMEVYVNYDCDPIFRNVFEEIGKLLCKHAFPTGGPLTSLQVQAFEGLAVIIHNIADNVDKEDDSSPSGPYTIEVSEYRPFWEEKSKENEDLETWVDYVRVRKAQKRKILIAGNHFNRDEKKGLEYLKISQLISDPPDPKAHAFFFRYTPRLDKTMIGDFLGDPDDFHIQVLKEFTETFEFSGMILDTALRTFLETFRLPGESQKIHRILEAFSEKFYDQQSSEIFVTKDSVFILCYSLIMLNTDQHNPQVKKKMTEEEFIRNNRAINGGNDLPREYLSELFHSISTSAITLFGQSNTPVGMNPNRWIQLIKRAKLMKPFIVCDFDRQLGRDMFAAIAGPSVATLAAIFEHTDDEEILHECIEGLFSIARITQYGLEDTLDELLATFCKFTTLLNPYASAEETLYAFSNDMKPRMATLAVFTIANSFKDSIRGGWRTIVECLLKLKRLKLLPQSVVEPDNASASSNDLQPHERSESGVIFPDPKSGNRRHNSGLIGRFSHFLSMETVEENLNLGVSEFEQNLKIIQQCQIGSIFNNSSSLPDDPLLNLGRSLIFAAAGKGQKFNTSVEEEETVGFCWDLILSIASANIHRFATFWPHYFEYLHGVSQFPLFSPIPFAEKAIGALMKFCLKLLASYRSDKLSEELIFKSINFMWKLEKEILDTCYQFLTQSVSKIIIEYPANLQTQLGWKSVLHLLSVTGRHPETYEQGVETLTMLMSDGVHISRTNYAYCIDCAFGFVALRNSPLERNMKIMDLMSGSVNLLVQWYRNSYSDPGSSVSVTSNNSSSSMEDNSKAFGFSNFTVNLFVKLGEALRKTSLARREELRNHAIMCLQKSFTLAEELYFTPTNIINCFNLVIFAMVDDLHEKMLEYSRRENAERETRSMEGTLKLSMELLTEVYLQYLKLISESSEFRTFWLGILRRMDTCMKADLGAYGESKLPNTIPDLLIKIIRRMKEKDILVPKEGDDLWEITYIQIQWIAPSLKEELFPDVEGRGWVELELVLDQKSALHLLTGFVTNSDLNLGRLKPGLAASVQAVSDSYNRITFDGRRLPKQKCLAELYFFTPLFGFLPLSAAWIPGVLLCGICTCYGYRKHDTGFMVRVIDESQASHGRKETTNPYNGMVE</sequence>
<dbReference type="InterPro" id="IPR000904">
    <property type="entry name" value="Sec7_dom"/>
</dbReference>
<dbReference type="InterPro" id="IPR032691">
    <property type="entry name" value="Mon2/Sec7/BIG1-like_HUS"/>
</dbReference>
<organism evidence="7 8">
    <name type="scientific">Ilex paraguariensis</name>
    <name type="common">yerba mate</name>
    <dbReference type="NCBI Taxonomy" id="185542"/>
    <lineage>
        <taxon>Eukaryota</taxon>
        <taxon>Viridiplantae</taxon>
        <taxon>Streptophyta</taxon>
        <taxon>Embryophyta</taxon>
        <taxon>Tracheophyta</taxon>
        <taxon>Spermatophyta</taxon>
        <taxon>Magnoliopsida</taxon>
        <taxon>eudicotyledons</taxon>
        <taxon>Gunneridae</taxon>
        <taxon>Pentapetalae</taxon>
        <taxon>asterids</taxon>
        <taxon>campanulids</taxon>
        <taxon>Aquifoliales</taxon>
        <taxon>Aquifoliaceae</taxon>
        <taxon>Ilex</taxon>
    </lineage>
</organism>
<dbReference type="Pfam" id="PF12783">
    <property type="entry name" value="Sec7-like_HUS"/>
    <property type="match status" value="1"/>
</dbReference>
<evidence type="ECO:0000313" key="7">
    <source>
        <dbReference type="EMBL" id="CAK9152750.1"/>
    </source>
</evidence>
<name>A0ABC8S6H2_9AQUA</name>
<reference evidence="7 8" key="1">
    <citation type="submission" date="2024-02" db="EMBL/GenBank/DDBJ databases">
        <authorList>
            <person name="Vignale AGUSTIN F."/>
            <person name="Sosa J E."/>
            <person name="Modenutti C."/>
        </authorList>
    </citation>
    <scope>NUCLEOTIDE SEQUENCE [LARGE SCALE GENOMIC DNA]</scope>
</reference>
<dbReference type="Pfam" id="PF23325">
    <property type="entry name" value="TPR_28"/>
    <property type="match status" value="1"/>
</dbReference>
<feature type="domain" description="SEC7" evidence="6">
    <location>
        <begin position="477"/>
        <end position="662"/>
    </location>
</feature>
<protein>
    <recommendedName>
        <fullName evidence="6">SEC7 domain-containing protein</fullName>
    </recommendedName>
</protein>
<gene>
    <name evidence="7" type="ORF">ILEXP_LOCUS20984</name>
</gene>
<keyword evidence="5" id="KW-0812">Transmembrane</keyword>
<dbReference type="EMBL" id="CAUOFW020002292">
    <property type="protein sequence ID" value="CAK9152750.1"/>
    <property type="molecule type" value="Genomic_DNA"/>
</dbReference>
<dbReference type="Pfam" id="PF01369">
    <property type="entry name" value="Sec7"/>
    <property type="match status" value="1"/>
</dbReference>
<dbReference type="Proteomes" id="UP001642360">
    <property type="component" value="Unassembled WGS sequence"/>
</dbReference>
<dbReference type="PANTHER" id="PTHR10663:SF322">
    <property type="entry name" value="ARF GUANINE-NUCLEOTIDE EXCHANGE FACTOR GNL2"/>
    <property type="match status" value="1"/>
</dbReference>
<keyword evidence="5" id="KW-1133">Transmembrane helix</keyword>
<dbReference type="GO" id="GO:0005085">
    <property type="term" value="F:guanyl-nucleotide exchange factor activity"/>
    <property type="evidence" value="ECO:0007669"/>
    <property type="project" value="UniProtKB-KW"/>
</dbReference>
<evidence type="ECO:0000256" key="4">
    <source>
        <dbReference type="SAM" id="MobiDB-lite"/>
    </source>
</evidence>
<comment type="subcellular location">
    <subcellularLocation>
        <location evidence="2">Cytoplasm</location>
        <location evidence="2">Cytosol</location>
    </subcellularLocation>
    <subcellularLocation>
        <location evidence="1">Membrane</location>
        <topology evidence="1">Peripheral membrane protein</topology>
        <orientation evidence="1">Cytoplasmic side</orientation>
    </subcellularLocation>
</comment>
<dbReference type="InterPro" id="IPR016024">
    <property type="entry name" value="ARM-type_fold"/>
</dbReference>
<keyword evidence="8" id="KW-1185">Reference proteome</keyword>
<dbReference type="InterPro" id="IPR023394">
    <property type="entry name" value="Sec7_C_sf"/>
</dbReference>
<dbReference type="SMART" id="SM00222">
    <property type="entry name" value="Sec7"/>
    <property type="match status" value="1"/>
</dbReference>
<dbReference type="SUPFAM" id="SSF48425">
    <property type="entry name" value="Sec7 domain"/>
    <property type="match status" value="1"/>
</dbReference>
<evidence type="ECO:0000313" key="8">
    <source>
        <dbReference type="Proteomes" id="UP001642360"/>
    </source>
</evidence>
<dbReference type="Gene3D" id="1.10.1000.11">
    <property type="entry name" value="Arf Nucleotide-binding Site Opener,domain 2"/>
    <property type="match status" value="1"/>
</dbReference>
<keyword evidence="3" id="KW-0344">Guanine-nucleotide releasing factor</keyword>
<dbReference type="InterPro" id="IPR056604">
    <property type="entry name" value="GBF1-like_TPR"/>
</dbReference>
<evidence type="ECO:0000256" key="1">
    <source>
        <dbReference type="ARBA" id="ARBA00004287"/>
    </source>
</evidence>
<comment type="caution">
    <text evidence="7">The sequence shown here is derived from an EMBL/GenBank/DDBJ whole genome shotgun (WGS) entry which is preliminary data.</text>
</comment>
<feature type="region of interest" description="Disordered" evidence="4">
    <location>
        <begin position="832"/>
        <end position="862"/>
    </location>
</feature>
<dbReference type="GO" id="GO:0016192">
    <property type="term" value="P:vesicle-mediated transport"/>
    <property type="evidence" value="ECO:0007669"/>
    <property type="project" value="UniProtKB-ARBA"/>
</dbReference>
<dbReference type="PROSITE" id="PS50190">
    <property type="entry name" value="SEC7"/>
    <property type="match status" value="1"/>
</dbReference>
<dbReference type="Gene3D" id="1.10.220.20">
    <property type="match status" value="1"/>
</dbReference>
<accession>A0ABC8S6H2</accession>
<dbReference type="GO" id="GO:0005829">
    <property type="term" value="C:cytosol"/>
    <property type="evidence" value="ECO:0007669"/>
    <property type="project" value="UniProtKB-SubCell"/>
</dbReference>
<dbReference type="GO" id="GO:0012505">
    <property type="term" value="C:endomembrane system"/>
    <property type="evidence" value="ECO:0007669"/>
    <property type="project" value="UniProtKB-ARBA"/>
</dbReference>
<feature type="transmembrane region" description="Helical" evidence="5">
    <location>
        <begin position="1433"/>
        <end position="1464"/>
    </location>
</feature>